<keyword evidence="6 9" id="KW-0067">ATP-binding</keyword>
<dbReference type="GO" id="GO:0004674">
    <property type="term" value="F:protein serine/threonine kinase activity"/>
    <property type="evidence" value="ECO:0007669"/>
    <property type="project" value="UniProtKB-KW"/>
</dbReference>
<dbReference type="InterPro" id="IPR017441">
    <property type="entry name" value="Protein_kinase_ATP_BS"/>
</dbReference>
<dbReference type="EC" id="2.7.11.1" evidence="1"/>
<dbReference type="Gene3D" id="3.30.200.20">
    <property type="entry name" value="Phosphorylase Kinase, domain 1"/>
    <property type="match status" value="1"/>
</dbReference>
<keyword evidence="11" id="KW-0812">Transmembrane</keyword>
<feature type="domain" description="CBM2" evidence="13">
    <location>
        <begin position="366"/>
        <end position="475"/>
    </location>
</feature>
<dbReference type="InterPro" id="IPR011009">
    <property type="entry name" value="Kinase-like_dom_sf"/>
</dbReference>
<dbReference type="SMART" id="SM00637">
    <property type="entry name" value="CBD_II"/>
    <property type="match status" value="1"/>
</dbReference>
<dbReference type="GO" id="GO:0030247">
    <property type="term" value="F:polysaccharide binding"/>
    <property type="evidence" value="ECO:0007669"/>
    <property type="project" value="UniProtKB-UniRule"/>
</dbReference>
<gene>
    <name evidence="14" type="ORF">Raf01_60280</name>
</gene>
<dbReference type="PANTHER" id="PTHR43289">
    <property type="entry name" value="MITOGEN-ACTIVATED PROTEIN KINASE KINASE KINASE 20-RELATED"/>
    <property type="match status" value="1"/>
</dbReference>
<evidence type="ECO:0000256" key="10">
    <source>
        <dbReference type="SAM" id="MobiDB-lite"/>
    </source>
</evidence>
<keyword evidence="5" id="KW-0418">Kinase</keyword>
<evidence type="ECO:0000256" key="7">
    <source>
        <dbReference type="ARBA" id="ARBA00047899"/>
    </source>
</evidence>
<evidence type="ECO:0000256" key="5">
    <source>
        <dbReference type="ARBA" id="ARBA00022777"/>
    </source>
</evidence>
<accession>A0A8J3R093</accession>
<evidence type="ECO:0000256" key="9">
    <source>
        <dbReference type="PROSITE-ProRule" id="PRU10141"/>
    </source>
</evidence>
<comment type="catalytic activity">
    <reaction evidence="8">
        <text>L-seryl-[protein] + ATP = O-phospho-L-seryl-[protein] + ADP + H(+)</text>
        <dbReference type="Rhea" id="RHEA:17989"/>
        <dbReference type="Rhea" id="RHEA-COMP:9863"/>
        <dbReference type="Rhea" id="RHEA-COMP:11604"/>
        <dbReference type="ChEBI" id="CHEBI:15378"/>
        <dbReference type="ChEBI" id="CHEBI:29999"/>
        <dbReference type="ChEBI" id="CHEBI:30616"/>
        <dbReference type="ChEBI" id="CHEBI:83421"/>
        <dbReference type="ChEBI" id="CHEBI:456216"/>
        <dbReference type="EC" id="2.7.11.1"/>
    </reaction>
</comment>
<keyword evidence="2" id="KW-0723">Serine/threonine-protein kinase</keyword>
<evidence type="ECO:0000256" key="6">
    <source>
        <dbReference type="ARBA" id="ARBA00022840"/>
    </source>
</evidence>
<dbReference type="GO" id="GO:0005524">
    <property type="term" value="F:ATP binding"/>
    <property type="evidence" value="ECO:0007669"/>
    <property type="project" value="UniProtKB-UniRule"/>
</dbReference>
<feature type="region of interest" description="Disordered" evidence="10">
    <location>
        <begin position="480"/>
        <end position="534"/>
    </location>
</feature>
<evidence type="ECO:0000256" key="1">
    <source>
        <dbReference type="ARBA" id="ARBA00012513"/>
    </source>
</evidence>
<keyword evidence="3" id="KW-0808">Transferase</keyword>
<dbReference type="Gene3D" id="1.10.510.10">
    <property type="entry name" value="Transferase(Phosphotransferase) domain 1"/>
    <property type="match status" value="1"/>
</dbReference>
<feature type="transmembrane region" description="Helical" evidence="11">
    <location>
        <begin position="334"/>
        <end position="352"/>
    </location>
</feature>
<sequence>MVIVGGRYRLVERLGVGGMSLVWRAFDEVLGRQVAVKVLDGPFAGNPDFRRAIRREARAVARLAHPNIGVVYDYGEWTDDAGVTTPYVVMELIDGPTLSERRRNGTLPWRTAVGICAQVAAALGAAHARGLVHRDVKPANIMLSGTGVKVVDFGITALVGEHVDQGSDGIVQGTPGYVAPERLLGAPVGAAADVYALGVVLFQALAGRLPFDAVGETEILAAHLTAQPDPLPPIDGMPDDVNDLYLRCLAKDPRQRPDARQVATALSTAAGLTVATIDAGGGAIAGGDPEPDRNPTTLLPSAVTAPIVVGGRGRATARTDQGTRPMRVHRRRRLAALAVLPFALLAGVLYAATTDDHNTSRTVPQAGAAGPTCAVTYRVGTDDGASFTGTLTLRVPQSPPPAGGWTLSFDLPATQTFQATAPAASTQDGDHVVVRVANAGATGAGPVVVPFTGSYQGTNPLPATFVASGHTCTPLLLGPSGKPVTVLPPTTAPSTSDTNAGGGDRDREKPDRGSDHGGGHSGRGHGEDVNQDGR</sequence>
<evidence type="ECO:0000313" key="15">
    <source>
        <dbReference type="Proteomes" id="UP000642748"/>
    </source>
</evidence>
<dbReference type="PROSITE" id="PS00108">
    <property type="entry name" value="PROTEIN_KINASE_ST"/>
    <property type="match status" value="1"/>
</dbReference>
<dbReference type="PROSITE" id="PS00107">
    <property type="entry name" value="PROTEIN_KINASE_ATP"/>
    <property type="match status" value="1"/>
</dbReference>
<proteinExistence type="predicted"/>
<dbReference type="RefSeq" id="WP_203921405.1">
    <property type="nucleotide sequence ID" value="NZ_BONZ01000060.1"/>
</dbReference>
<feature type="binding site" evidence="9">
    <location>
        <position position="37"/>
    </location>
    <ligand>
        <name>ATP</name>
        <dbReference type="ChEBI" id="CHEBI:30616"/>
    </ligand>
</feature>
<dbReference type="PANTHER" id="PTHR43289:SF34">
    <property type="entry name" value="SERINE_THREONINE-PROTEIN KINASE YBDM-RELATED"/>
    <property type="match status" value="1"/>
</dbReference>
<reference evidence="14" key="1">
    <citation type="submission" date="2021-01" db="EMBL/GenBank/DDBJ databases">
        <title>Whole genome shotgun sequence of Rugosimonospora africana NBRC 104875.</title>
        <authorList>
            <person name="Komaki H."/>
            <person name="Tamura T."/>
        </authorList>
    </citation>
    <scope>NUCLEOTIDE SEQUENCE</scope>
    <source>
        <strain evidence="14">NBRC 104875</strain>
    </source>
</reference>
<dbReference type="InterPro" id="IPR008965">
    <property type="entry name" value="CBM2/CBM3_carb-bd_dom_sf"/>
</dbReference>
<dbReference type="InterPro" id="IPR008271">
    <property type="entry name" value="Ser/Thr_kinase_AS"/>
</dbReference>
<dbReference type="SUPFAM" id="SSF49384">
    <property type="entry name" value="Carbohydrate-binding domain"/>
    <property type="match status" value="1"/>
</dbReference>
<dbReference type="GO" id="GO:0005975">
    <property type="term" value="P:carbohydrate metabolic process"/>
    <property type="evidence" value="ECO:0007669"/>
    <property type="project" value="InterPro"/>
</dbReference>
<evidence type="ECO:0000259" key="13">
    <source>
        <dbReference type="PROSITE" id="PS51173"/>
    </source>
</evidence>
<evidence type="ECO:0000313" key="14">
    <source>
        <dbReference type="EMBL" id="GIH17856.1"/>
    </source>
</evidence>
<evidence type="ECO:0000256" key="3">
    <source>
        <dbReference type="ARBA" id="ARBA00022679"/>
    </source>
</evidence>
<keyword evidence="11" id="KW-0472">Membrane</keyword>
<name>A0A8J3R093_9ACTN</name>
<dbReference type="InterPro" id="IPR000719">
    <property type="entry name" value="Prot_kinase_dom"/>
</dbReference>
<evidence type="ECO:0000256" key="4">
    <source>
        <dbReference type="ARBA" id="ARBA00022741"/>
    </source>
</evidence>
<dbReference type="AlphaFoldDB" id="A0A8J3R093"/>
<keyword evidence="4 9" id="KW-0547">Nucleotide-binding</keyword>
<dbReference type="FunFam" id="3.30.200.20:FF:000035">
    <property type="entry name" value="Serine/threonine protein kinase Stk1"/>
    <property type="match status" value="1"/>
</dbReference>
<comment type="catalytic activity">
    <reaction evidence="7">
        <text>L-threonyl-[protein] + ATP = O-phospho-L-threonyl-[protein] + ADP + H(+)</text>
        <dbReference type="Rhea" id="RHEA:46608"/>
        <dbReference type="Rhea" id="RHEA-COMP:11060"/>
        <dbReference type="Rhea" id="RHEA-COMP:11605"/>
        <dbReference type="ChEBI" id="CHEBI:15378"/>
        <dbReference type="ChEBI" id="CHEBI:30013"/>
        <dbReference type="ChEBI" id="CHEBI:30616"/>
        <dbReference type="ChEBI" id="CHEBI:61977"/>
        <dbReference type="ChEBI" id="CHEBI:456216"/>
        <dbReference type="EC" id="2.7.11.1"/>
    </reaction>
</comment>
<protein>
    <recommendedName>
        <fullName evidence="1">non-specific serine/threonine protein kinase</fullName>
        <ecNumber evidence="1">2.7.11.1</ecNumber>
    </recommendedName>
</protein>
<dbReference type="PROSITE" id="PS50011">
    <property type="entry name" value="PROTEIN_KINASE_DOM"/>
    <property type="match status" value="1"/>
</dbReference>
<evidence type="ECO:0000256" key="11">
    <source>
        <dbReference type="SAM" id="Phobius"/>
    </source>
</evidence>
<dbReference type="InterPro" id="IPR001919">
    <property type="entry name" value="CBD2"/>
</dbReference>
<comment type="caution">
    <text evidence="14">The sequence shown here is derived from an EMBL/GenBank/DDBJ whole genome shotgun (WGS) entry which is preliminary data.</text>
</comment>
<evidence type="ECO:0000256" key="2">
    <source>
        <dbReference type="ARBA" id="ARBA00022527"/>
    </source>
</evidence>
<dbReference type="GO" id="GO:0004553">
    <property type="term" value="F:hydrolase activity, hydrolyzing O-glycosyl compounds"/>
    <property type="evidence" value="ECO:0007669"/>
    <property type="project" value="InterPro"/>
</dbReference>
<dbReference type="SUPFAM" id="SSF56112">
    <property type="entry name" value="Protein kinase-like (PK-like)"/>
    <property type="match status" value="1"/>
</dbReference>
<dbReference type="PROSITE" id="PS51173">
    <property type="entry name" value="CBM2"/>
    <property type="match status" value="1"/>
</dbReference>
<dbReference type="EMBL" id="BONZ01000060">
    <property type="protein sequence ID" value="GIH17856.1"/>
    <property type="molecule type" value="Genomic_DNA"/>
</dbReference>
<feature type="compositionally biased region" description="Basic and acidic residues" evidence="10">
    <location>
        <begin position="503"/>
        <end position="534"/>
    </location>
</feature>
<organism evidence="14 15">
    <name type="scientific">Rugosimonospora africana</name>
    <dbReference type="NCBI Taxonomy" id="556532"/>
    <lineage>
        <taxon>Bacteria</taxon>
        <taxon>Bacillati</taxon>
        <taxon>Actinomycetota</taxon>
        <taxon>Actinomycetes</taxon>
        <taxon>Micromonosporales</taxon>
        <taxon>Micromonosporaceae</taxon>
        <taxon>Rugosimonospora</taxon>
    </lineage>
</organism>
<keyword evidence="11" id="KW-1133">Transmembrane helix</keyword>
<dbReference type="Proteomes" id="UP000642748">
    <property type="component" value="Unassembled WGS sequence"/>
</dbReference>
<dbReference type="Pfam" id="PF00553">
    <property type="entry name" value="CBM_2"/>
    <property type="match status" value="1"/>
</dbReference>
<dbReference type="Gene3D" id="2.60.40.290">
    <property type="match status" value="1"/>
</dbReference>
<dbReference type="InterPro" id="IPR012291">
    <property type="entry name" value="CBM2_carb-bd_dom_sf"/>
</dbReference>
<evidence type="ECO:0000259" key="12">
    <source>
        <dbReference type="PROSITE" id="PS50011"/>
    </source>
</evidence>
<dbReference type="Pfam" id="PF00069">
    <property type="entry name" value="Pkinase"/>
    <property type="match status" value="1"/>
</dbReference>
<evidence type="ECO:0000256" key="8">
    <source>
        <dbReference type="ARBA" id="ARBA00048679"/>
    </source>
</evidence>
<feature type="domain" description="Protein kinase" evidence="12">
    <location>
        <begin position="8"/>
        <end position="272"/>
    </location>
</feature>
<dbReference type="CDD" id="cd14014">
    <property type="entry name" value="STKc_PknB_like"/>
    <property type="match status" value="1"/>
</dbReference>
<dbReference type="SMART" id="SM00220">
    <property type="entry name" value="S_TKc"/>
    <property type="match status" value="1"/>
</dbReference>
<keyword evidence="15" id="KW-1185">Reference proteome</keyword>